<dbReference type="EMBL" id="KN826411">
    <property type="protein sequence ID" value="KIK78984.1"/>
    <property type="molecule type" value="Genomic_DNA"/>
</dbReference>
<keyword evidence="2" id="KW-0479">Metal-binding</keyword>
<dbReference type="GO" id="GO:0046872">
    <property type="term" value="F:metal ion binding"/>
    <property type="evidence" value="ECO:0007669"/>
    <property type="project" value="UniProtKB-KW"/>
</dbReference>
<dbReference type="OrthoDB" id="2408877at2759"/>
<evidence type="ECO:0000313" key="4">
    <source>
        <dbReference type="EMBL" id="KIK78984.1"/>
    </source>
</evidence>
<sequence length="75" mass="8466">VIYDGTIVPLYAKLAVNGDTYFTHKSNYGFNVQIRNLPSNLCIVDYSHGVMGSARDTWAFEHTVAAKHPNWFFQG</sequence>
<evidence type="ECO:0000259" key="3">
    <source>
        <dbReference type="Pfam" id="PF13359"/>
    </source>
</evidence>
<evidence type="ECO:0000313" key="5">
    <source>
        <dbReference type="Proteomes" id="UP000054538"/>
    </source>
</evidence>
<keyword evidence="5" id="KW-1185">Reference proteome</keyword>
<accession>A0A0D0DDZ0</accession>
<protein>
    <recommendedName>
        <fullName evidence="3">DDE Tnp4 domain-containing protein</fullName>
    </recommendedName>
</protein>
<reference evidence="4 5" key="1">
    <citation type="submission" date="2014-04" db="EMBL/GenBank/DDBJ databases">
        <authorList>
            <consortium name="DOE Joint Genome Institute"/>
            <person name="Kuo A."/>
            <person name="Kohler A."/>
            <person name="Jargeat P."/>
            <person name="Nagy L.G."/>
            <person name="Floudas D."/>
            <person name="Copeland A."/>
            <person name="Barry K.W."/>
            <person name="Cichocki N."/>
            <person name="Veneault-Fourrey C."/>
            <person name="LaButti K."/>
            <person name="Lindquist E.A."/>
            <person name="Lipzen A."/>
            <person name="Lundell T."/>
            <person name="Morin E."/>
            <person name="Murat C."/>
            <person name="Sun H."/>
            <person name="Tunlid A."/>
            <person name="Henrissat B."/>
            <person name="Grigoriev I.V."/>
            <person name="Hibbett D.S."/>
            <person name="Martin F."/>
            <person name="Nordberg H.P."/>
            <person name="Cantor M.N."/>
            <person name="Hua S.X."/>
        </authorList>
    </citation>
    <scope>NUCLEOTIDE SEQUENCE [LARGE SCALE GENOMIC DNA]</scope>
    <source>
        <strain evidence="4 5">Ve08.2h10</strain>
    </source>
</reference>
<dbReference type="InterPro" id="IPR027806">
    <property type="entry name" value="HARBI1_dom"/>
</dbReference>
<dbReference type="InParanoid" id="A0A0D0DDZ0"/>
<dbReference type="AlphaFoldDB" id="A0A0D0DDZ0"/>
<evidence type="ECO:0000256" key="2">
    <source>
        <dbReference type="ARBA" id="ARBA00022723"/>
    </source>
</evidence>
<comment type="cofactor">
    <cofactor evidence="1">
        <name>a divalent metal cation</name>
        <dbReference type="ChEBI" id="CHEBI:60240"/>
    </cofactor>
</comment>
<feature type="domain" description="DDE Tnp4" evidence="3">
    <location>
        <begin position="4"/>
        <end position="69"/>
    </location>
</feature>
<proteinExistence type="predicted"/>
<evidence type="ECO:0000256" key="1">
    <source>
        <dbReference type="ARBA" id="ARBA00001968"/>
    </source>
</evidence>
<feature type="non-terminal residue" evidence="4">
    <location>
        <position position="1"/>
    </location>
</feature>
<dbReference type="Pfam" id="PF13359">
    <property type="entry name" value="DDE_Tnp_4"/>
    <property type="match status" value="1"/>
</dbReference>
<organism evidence="4 5">
    <name type="scientific">Paxillus rubicundulus Ve08.2h10</name>
    <dbReference type="NCBI Taxonomy" id="930991"/>
    <lineage>
        <taxon>Eukaryota</taxon>
        <taxon>Fungi</taxon>
        <taxon>Dikarya</taxon>
        <taxon>Basidiomycota</taxon>
        <taxon>Agaricomycotina</taxon>
        <taxon>Agaricomycetes</taxon>
        <taxon>Agaricomycetidae</taxon>
        <taxon>Boletales</taxon>
        <taxon>Paxilineae</taxon>
        <taxon>Paxillaceae</taxon>
        <taxon>Paxillus</taxon>
    </lineage>
</organism>
<name>A0A0D0DDZ0_9AGAM</name>
<dbReference type="HOGENOM" id="CLU_2764824_0_0_1"/>
<dbReference type="Proteomes" id="UP000054538">
    <property type="component" value="Unassembled WGS sequence"/>
</dbReference>
<feature type="non-terminal residue" evidence="4">
    <location>
        <position position="75"/>
    </location>
</feature>
<reference evidence="5" key="2">
    <citation type="submission" date="2015-01" db="EMBL/GenBank/DDBJ databases">
        <title>Evolutionary Origins and Diversification of the Mycorrhizal Mutualists.</title>
        <authorList>
            <consortium name="DOE Joint Genome Institute"/>
            <consortium name="Mycorrhizal Genomics Consortium"/>
            <person name="Kohler A."/>
            <person name="Kuo A."/>
            <person name="Nagy L.G."/>
            <person name="Floudas D."/>
            <person name="Copeland A."/>
            <person name="Barry K.W."/>
            <person name="Cichocki N."/>
            <person name="Veneault-Fourrey C."/>
            <person name="LaButti K."/>
            <person name="Lindquist E.A."/>
            <person name="Lipzen A."/>
            <person name="Lundell T."/>
            <person name="Morin E."/>
            <person name="Murat C."/>
            <person name="Riley R."/>
            <person name="Ohm R."/>
            <person name="Sun H."/>
            <person name="Tunlid A."/>
            <person name="Henrissat B."/>
            <person name="Grigoriev I.V."/>
            <person name="Hibbett D.S."/>
            <person name="Martin F."/>
        </authorList>
    </citation>
    <scope>NUCLEOTIDE SEQUENCE [LARGE SCALE GENOMIC DNA]</scope>
    <source>
        <strain evidence="5">Ve08.2h10</strain>
    </source>
</reference>
<gene>
    <name evidence="4" type="ORF">PAXRUDRAFT_112387</name>
</gene>